<feature type="domain" description="Histidine kinase/HSP90-like ATPase" evidence="10">
    <location>
        <begin position="290"/>
        <end position="378"/>
    </location>
</feature>
<evidence type="ECO:0000313" key="11">
    <source>
        <dbReference type="EMBL" id="MFD2465142.1"/>
    </source>
</evidence>
<organism evidence="11 12">
    <name type="scientific">Amycolatopsis samaneae</name>
    <dbReference type="NCBI Taxonomy" id="664691"/>
    <lineage>
        <taxon>Bacteria</taxon>
        <taxon>Bacillati</taxon>
        <taxon>Actinomycetota</taxon>
        <taxon>Actinomycetes</taxon>
        <taxon>Pseudonocardiales</taxon>
        <taxon>Pseudonocardiaceae</taxon>
        <taxon>Amycolatopsis</taxon>
    </lineage>
</organism>
<proteinExistence type="predicted"/>
<keyword evidence="12" id="KW-1185">Reference proteome</keyword>
<dbReference type="InterPro" id="IPR003594">
    <property type="entry name" value="HATPase_dom"/>
</dbReference>
<evidence type="ECO:0000256" key="9">
    <source>
        <dbReference type="SAM" id="Phobius"/>
    </source>
</evidence>
<keyword evidence="9" id="KW-0812">Transmembrane</keyword>
<keyword evidence="6 11" id="KW-0418">Kinase</keyword>
<sequence>MPVTLRVPRRRIPARARTVLAWTALALSPVTLSLWVGLGGPPYLSLALSLALLTGVLRRRPLVVLGVLLAELGLVWAVPLPAYQSTVLMIQCLAADLVVGYLAAHRRPRVSLSAAAVTFAVELTIANVFWFRDSSSIDLALRILVLLVFWLIAWFTGNTVRIRRQYRLDRQARAEAEAVQAERLRIARELHDMVAHTIGVIAIQSGMGSRVIDTQPAEAGEALRAIEAASRDTLAGLRRMIGALRRSDGEPIDAQHGLADLDALVARSLGAGVRVDLEWRGERGALPPDVDLSAFRIVQEAVTNVIRHAGTDRCAVVLDRREEELSVEITDHGKGGEPGAGYGLRGMRERVTLLRGEFTAGPLPDGGFRVTARIPIPVGVR</sequence>
<dbReference type="Gene3D" id="3.30.565.10">
    <property type="entry name" value="Histidine kinase-like ATPase, C-terminal domain"/>
    <property type="match status" value="1"/>
</dbReference>
<evidence type="ECO:0000256" key="6">
    <source>
        <dbReference type="ARBA" id="ARBA00022777"/>
    </source>
</evidence>
<protein>
    <recommendedName>
        <fullName evidence="2">histidine kinase</fullName>
        <ecNumber evidence="2">2.7.13.3</ecNumber>
    </recommendedName>
</protein>
<dbReference type="InterPro" id="IPR036890">
    <property type="entry name" value="HATPase_C_sf"/>
</dbReference>
<feature type="transmembrane region" description="Helical" evidence="9">
    <location>
        <begin position="62"/>
        <end position="80"/>
    </location>
</feature>
<dbReference type="Gene3D" id="1.20.5.1930">
    <property type="match status" value="1"/>
</dbReference>
<dbReference type="PANTHER" id="PTHR24421:SF10">
    <property type="entry name" value="NITRATE_NITRITE SENSOR PROTEIN NARQ"/>
    <property type="match status" value="1"/>
</dbReference>
<keyword evidence="7" id="KW-0067">ATP-binding</keyword>
<gene>
    <name evidence="11" type="ORF">ACFSYJ_41450</name>
</gene>
<evidence type="ECO:0000256" key="7">
    <source>
        <dbReference type="ARBA" id="ARBA00022840"/>
    </source>
</evidence>
<dbReference type="Pfam" id="PF07730">
    <property type="entry name" value="HisKA_3"/>
    <property type="match status" value="1"/>
</dbReference>
<comment type="catalytic activity">
    <reaction evidence="1">
        <text>ATP + protein L-histidine = ADP + protein N-phospho-L-histidine.</text>
        <dbReference type="EC" id="2.7.13.3"/>
    </reaction>
</comment>
<evidence type="ECO:0000256" key="3">
    <source>
        <dbReference type="ARBA" id="ARBA00022553"/>
    </source>
</evidence>
<feature type="transmembrane region" description="Helical" evidence="9">
    <location>
        <begin position="42"/>
        <end position="57"/>
    </location>
</feature>
<evidence type="ECO:0000256" key="1">
    <source>
        <dbReference type="ARBA" id="ARBA00000085"/>
    </source>
</evidence>
<evidence type="ECO:0000256" key="5">
    <source>
        <dbReference type="ARBA" id="ARBA00022741"/>
    </source>
</evidence>
<evidence type="ECO:0000256" key="8">
    <source>
        <dbReference type="ARBA" id="ARBA00023012"/>
    </source>
</evidence>
<accession>A0ABW5GW65</accession>
<dbReference type="GO" id="GO:0016301">
    <property type="term" value="F:kinase activity"/>
    <property type="evidence" value="ECO:0007669"/>
    <property type="project" value="UniProtKB-KW"/>
</dbReference>
<keyword evidence="9" id="KW-0472">Membrane</keyword>
<dbReference type="InterPro" id="IPR050482">
    <property type="entry name" value="Sensor_HK_TwoCompSys"/>
</dbReference>
<evidence type="ECO:0000256" key="4">
    <source>
        <dbReference type="ARBA" id="ARBA00022679"/>
    </source>
</evidence>
<evidence type="ECO:0000313" key="12">
    <source>
        <dbReference type="Proteomes" id="UP001597419"/>
    </source>
</evidence>
<keyword evidence="8" id="KW-0902">Two-component regulatory system</keyword>
<reference evidence="12" key="1">
    <citation type="journal article" date="2019" name="Int. J. Syst. Evol. Microbiol.">
        <title>The Global Catalogue of Microorganisms (GCM) 10K type strain sequencing project: providing services to taxonomists for standard genome sequencing and annotation.</title>
        <authorList>
            <consortium name="The Broad Institute Genomics Platform"/>
            <consortium name="The Broad Institute Genome Sequencing Center for Infectious Disease"/>
            <person name="Wu L."/>
            <person name="Ma J."/>
        </authorList>
    </citation>
    <scope>NUCLEOTIDE SEQUENCE [LARGE SCALE GENOMIC DNA]</scope>
    <source>
        <strain evidence="12">CGMCC 4.7643</strain>
    </source>
</reference>
<dbReference type="PANTHER" id="PTHR24421">
    <property type="entry name" value="NITRATE/NITRITE SENSOR PROTEIN NARX-RELATED"/>
    <property type="match status" value="1"/>
</dbReference>
<dbReference type="EC" id="2.7.13.3" evidence="2"/>
<dbReference type="Proteomes" id="UP001597419">
    <property type="component" value="Unassembled WGS sequence"/>
</dbReference>
<feature type="transmembrane region" description="Helical" evidence="9">
    <location>
        <begin position="137"/>
        <end position="157"/>
    </location>
</feature>
<dbReference type="SUPFAM" id="SSF55874">
    <property type="entry name" value="ATPase domain of HSP90 chaperone/DNA topoisomerase II/histidine kinase"/>
    <property type="match status" value="1"/>
</dbReference>
<dbReference type="Pfam" id="PF02518">
    <property type="entry name" value="HATPase_c"/>
    <property type="match status" value="1"/>
</dbReference>
<dbReference type="SMART" id="SM00387">
    <property type="entry name" value="HATPase_c"/>
    <property type="match status" value="1"/>
</dbReference>
<keyword evidence="4" id="KW-0808">Transferase</keyword>
<keyword evidence="5" id="KW-0547">Nucleotide-binding</keyword>
<comment type="caution">
    <text evidence="11">The sequence shown here is derived from an EMBL/GenBank/DDBJ whole genome shotgun (WGS) entry which is preliminary data.</text>
</comment>
<feature type="transmembrane region" description="Helical" evidence="9">
    <location>
        <begin position="86"/>
        <end position="104"/>
    </location>
</feature>
<dbReference type="EMBL" id="JBHUKU010000029">
    <property type="protein sequence ID" value="MFD2465142.1"/>
    <property type="molecule type" value="Genomic_DNA"/>
</dbReference>
<evidence type="ECO:0000256" key="2">
    <source>
        <dbReference type="ARBA" id="ARBA00012438"/>
    </source>
</evidence>
<dbReference type="RefSeq" id="WP_345407196.1">
    <property type="nucleotide sequence ID" value="NZ_BAABHG010000022.1"/>
</dbReference>
<name>A0ABW5GW65_9PSEU</name>
<evidence type="ECO:0000259" key="10">
    <source>
        <dbReference type="SMART" id="SM00387"/>
    </source>
</evidence>
<dbReference type="CDD" id="cd16917">
    <property type="entry name" value="HATPase_UhpB-NarQ-NarX-like"/>
    <property type="match status" value="1"/>
</dbReference>
<keyword evidence="3" id="KW-0597">Phosphoprotein</keyword>
<keyword evidence="9" id="KW-1133">Transmembrane helix</keyword>
<feature type="transmembrane region" description="Helical" evidence="9">
    <location>
        <begin position="111"/>
        <end position="131"/>
    </location>
</feature>
<dbReference type="InterPro" id="IPR011712">
    <property type="entry name" value="Sig_transdc_His_kin_sub3_dim/P"/>
</dbReference>